<protein>
    <recommendedName>
        <fullName evidence="1">DUF8032 domain-containing protein</fullName>
    </recommendedName>
</protein>
<proteinExistence type="predicted"/>
<dbReference type="Proteomes" id="UP000271241">
    <property type="component" value="Unassembled WGS sequence"/>
</dbReference>
<dbReference type="EMBL" id="KZ992952">
    <property type="protein sequence ID" value="RKP06108.1"/>
    <property type="molecule type" value="Genomic_DNA"/>
</dbReference>
<feature type="non-terminal residue" evidence="2">
    <location>
        <position position="121"/>
    </location>
</feature>
<dbReference type="STRING" id="78915.A0A4P9XJZ1"/>
<dbReference type="Pfam" id="PF26087">
    <property type="entry name" value="DUF8032"/>
    <property type="match status" value="1"/>
</dbReference>
<keyword evidence="3" id="KW-1185">Reference proteome</keyword>
<evidence type="ECO:0000313" key="2">
    <source>
        <dbReference type="EMBL" id="RKP06108.1"/>
    </source>
</evidence>
<name>A0A4P9XJZ1_9FUNG</name>
<sequence>PATQPVIKVVDGIEWIEFSYSVKGANRCYRMRADVNTVNLDQVPERFKHDNCLYPRADVPRDEYRGNRWGYETYCNQLGWRLAWLNRDVMGSKRGLLQRAVDSYRNLDRDTRSRRVARLEK</sequence>
<gene>
    <name evidence="2" type="ORF">THASP1DRAFT_11145</name>
</gene>
<feature type="domain" description="DUF8032" evidence="1">
    <location>
        <begin position="14"/>
        <end position="106"/>
    </location>
</feature>
<dbReference type="OrthoDB" id="5599902at2759"/>
<accession>A0A4P9XJZ1</accession>
<organism evidence="2 3">
    <name type="scientific">Thamnocephalis sphaerospora</name>
    <dbReference type="NCBI Taxonomy" id="78915"/>
    <lineage>
        <taxon>Eukaryota</taxon>
        <taxon>Fungi</taxon>
        <taxon>Fungi incertae sedis</taxon>
        <taxon>Zoopagomycota</taxon>
        <taxon>Zoopagomycotina</taxon>
        <taxon>Zoopagomycetes</taxon>
        <taxon>Zoopagales</taxon>
        <taxon>Sigmoideomycetaceae</taxon>
        <taxon>Thamnocephalis</taxon>
    </lineage>
</organism>
<dbReference type="AlphaFoldDB" id="A0A4P9XJZ1"/>
<evidence type="ECO:0000259" key="1">
    <source>
        <dbReference type="Pfam" id="PF26087"/>
    </source>
</evidence>
<dbReference type="InterPro" id="IPR058345">
    <property type="entry name" value="DUF8032"/>
</dbReference>
<reference evidence="3" key="1">
    <citation type="journal article" date="2018" name="Nat. Microbiol.">
        <title>Leveraging single-cell genomics to expand the fungal tree of life.</title>
        <authorList>
            <person name="Ahrendt S.R."/>
            <person name="Quandt C.A."/>
            <person name="Ciobanu D."/>
            <person name="Clum A."/>
            <person name="Salamov A."/>
            <person name="Andreopoulos B."/>
            <person name="Cheng J.F."/>
            <person name="Woyke T."/>
            <person name="Pelin A."/>
            <person name="Henrissat B."/>
            <person name="Reynolds N.K."/>
            <person name="Benny G.L."/>
            <person name="Smith M.E."/>
            <person name="James T.Y."/>
            <person name="Grigoriev I.V."/>
        </authorList>
    </citation>
    <scope>NUCLEOTIDE SEQUENCE [LARGE SCALE GENOMIC DNA]</scope>
    <source>
        <strain evidence="3">RSA 1356</strain>
    </source>
</reference>
<evidence type="ECO:0000313" key="3">
    <source>
        <dbReference type="Proteomes" id="UP000271241"/>
    </source>
</evidence>
<dbReference type="PANTHER" id="PTHR22949:SF0">
    <property type="entry name" value="RE27538P"/>
    <property type="match status" value="1"/>
</dbReference>
<feature type="non-terminal residue" evidence="2">
    <location>
        <position position="1"/>
    </location>
</feature>
<dbReference type="PANTHER" id="PTHR22949">
    <property type="entry name" value="WHITE COLLAR 2 PROTEIN WC2"/>
    <property type="match status" value="1"/>
</dbReference>